<evidence type="ECO:0000313" key="1">
    <source>
        <dbReference type="EMBL" id="UYP17757.1"/>
    </source>
</evidence>
<evidence type="ECO:0000313" key="2">
    <source>
        <dbReference type="Proteomes" id="UP001156484"/>
    </source>
</evidence>
<keyword evidence="2" id="KW-1185">Reference proteome</keyword>
<gene>
    <name evidence="1" type="ORF">OED52_13860</name>
</gene>
<organism evidence="1 2">
    <name type="scientific">Rhodococcus sacchari</name>
    <dbReference type="NCBI Taxonomy" id="2962047"/>
    <lineage>
        <taxon>Bacteria</taxon>
        <taxon>Bacillati</taxon>
        <taxon>Actinomycetota</taxon>
        <taxon>Actinomycetes</taxon>
        <taxon>Mycobacteriales</taxon>
        <taxon>Nocardiaceae</taxon>
        <taxon>Rhodococcus</taxon>
    </lineage>
</organism>
<name>A0ACD4DCN1_9NOCA</name>
<reference evidence="1" key="1">
    <citation type="submission" date="2022-10" db="EMBL/GenBank/DDBJ databases">
        <title>Rhodococcus ferula Z13 complete genome.</title>
        <authorList>
            <person name="Long X."/>
            <person name="Zang M."/>
        </authorList>
    </citation>
    <scope>NUCLEOTIDE SEQUENCE</scope>
    <source>
        <strain evidence="1">Z13</strain>
    </source>
</reference>
<proteinExistence type="predicted"/>
<dbReference type="EMBL" id="CP107551">
    <property type="protein sequence ID" value="UYP17757.1"/>
    <property type="molecule type" value="Genomic_DNA"/>
</dbReference>
<dbReference type="Proteomes" id="UP001156484">
    <property type="component" value="Chromosome"/>
</dbReference>
<sequence length="67" mass="7333">MSACDAWAHEGDLNICVDHPIIEPVTAIRVSREGAEYIALVMRAEFERTADAGAFSIAETIEKELQA</sequence>
<accession>A0ACD4DCN1</accession>
<protein>
    <submittedName>
        <fullName evidence="1">Uncharacterized protein</fullName>
    </submittedName>
</protein>